<feature type="transmembrane region" description="Helical" evidence="1">
    <location>
        <begin position="12"/>
        <end position="30"/>
    </location>
</feature>
<keyword evidence="1" id="KW-1133">Transmembrane helix</keyword>
<dbReference type="AlphaFoldDB" id="A0AAF3F2D4"/>
<name>A0AAF3F2D4_9BILA</name>
<keyword evidence="1" id="KW-0812">Transmembrane</keyword>
<sequence length="98" mass="11500">MASPRASLLPKHFLVIVSSFILISFLAISIDCESNEPDPLNIGVQKQLAEWRVRFRRDDEDELLNREQTTDPKKLFTFSRGNLKFDGKEKEDIFFKRR</sequence>
<proteinExistence type="predicted"/>
<accession>A0AAF3F2D4</accession>
<evidence type="ECO:0000313" key="3">
    <source>
        <dbReference type="WBParaSite" id="MBELARI_LOCUS20667"/>
    </source>
</evidence>
<reference evidence="3" key="1">
    <citation type="submission" date="2024-02" db="UniProtKB">
        <authorList>
            <consortium name="WormBaseParasite"/>
        </authorList>
    </citation>
    <scope>IDENTIFICATION</scope>
</reference>
<keyword evidence="1" id="KW-0472">Membrane</keyword>
<dbReference type="WBParaSite" id="MBELARI_LOCUS20667">
    <property type="protein sequence ID" value="MBELARI_LOCUS20667"/>
    <property type="gene ID" value="MBELARI_LOCUS20667"/>
</dbReference>
<evidence type="ECO:0000256" key="1">
    <source>
        <dbReference type="SAM" id="Phobius"/>
    </source>
</evidence>
<protein>
    <submittedName>
        <fullName evidence="3">Uncharacterized protein</fullName>
    </submittedName>
</protein>
<keyword evidence="2" id="KW-1185">Reference proteome</keyword>
<organism evidence="2 3">
    <name type="scientific">Mesorhabditis belari</name>
    <dbReference type="NCBI Taxonomy" id="2138241"/>
    <lineage>
        <taxon>Eukaryota</taxon>
        <taxon>Metazoa</taxon>
        <taxon>Ecdysozoa</taxon>
        <taxon>Nematoda</taxon>
        <taxon>Chromadorea</taxon>
        <taxon>Rhabditida</taxon>
        <taxon>Rhabditina</taxon>
        <taxon>Rhabditomorpha</taxon>
        <taxon>Rhabditoidea</taxon>
        <taxon>Rhabditidae</taxon>
        <taxon>Mesorhabditinae</taxon>
        <taxon>Mesorhabditis</taxon>
    </lineage>
</organism>
<evidence type="ECO:0000313" key="2">
    <source>
        <dbReference type="Proteomes" id="UP000887575"/>
    </source>
</evidence>
<dbReference type="Proteomes" id="UP000887575">
    <property type="component" value="Unassembled WGS sequence"/>
</dbReference>